<feature type="compositionally biased region" description="Basic and acidic residues" evidence="1">
    <location>
        <begin position="58"/>
        <end position="76"/>
    </location>
</feature>
<dbReference type="Proteomes" id="UP001215151">
    <property type="component" value="Unassembled WGS sequence"/>
</dbReference>
<proteinExistence type="predicted"/>
<protein>
    <submittedName>
        <fullName evidence="2">Uncharacterized protein</fullName>
    </submittedName>
</protein>
<evidence type="ECO:0000313" key="3">
    <source>
        <dbReference type="Proteomes" id="UP001215151"/>
    </source>
</evidence>
<reference evidence="2" key="1">
    <citation type="submission" date="2022-11" db="EMBL/GenBank/DDBJ databases">
        <title>Genome Sequence of Cubamyces cubensis.</title>
        <authorList>
            <person name="Buettner E."/>
        </authorList>
    </citation>
    <scope>NUCLEOTIDE SEQUENCE</scope>
    <source>
        <strain evidence="2">MPL-01</strain>
    </source>
</reference>
<sequence>MRQKNIVQDSGDIPDAMNMQYAEHCLREAIEDIIPAVRNVKSPQASNLHVAQMAPNANDRDDAMARVSDLKDRVQA</sequence>
<gene>
    <name evidence="2" type="ORF">ONZ51_g6265</name>
</gene>
<comment type="caution">
    <text evidence="2">The sequence shown here is derived from an EMBL/GenBank/DDBJ whole genome shotgun (WGS) entry which is preliminary data.</text>
</comment>
<dbReference type="AlphaFoldDB" id="A0AAD7TSH4"/>
<organism evidence="2 3">
    <name type="scientific">Trametes cubensis</name>
    <dbReference type="NCBI Taxonomy" id="1111947"/>
    <lineage>
        <taxon>Eukaryota</taxon>
        <taxon>Fungi</taxon>
        <taxon>Dikarya</taxon>
        <taxon>Basidiomycota</taxon>
        <taxon>Agaricomycotina</taxon>
        <taxon>Agaricomycetes</taxon>
        <taxon>Polyporales</taxon>
        <taxon>Polyporaceae</taxon>
        <taxon>Trametes</taxon>
    </lineage>
</organism>
<accession>A0AAD7TSH4</accession>
<evidence type="ECO:0000313" key="2">
    <source>
        <dbReference type="EMBL" id="KAJ8481030.1"/>
    </source>
</evidence>
<evidence type="ECO:0000256" key="1">
    <source>
        <dbReference type="SAM" id="MobiDB-lite"/>
    </source>
</evidence>
<keyword evidence="3" id="KW-1185">Reference proteome</keyword>
<feature type="region of interest" description="Disordered" evidence="1">
    <location>
        <begin position="52"/>
        <end position="76"/>
    </location>
</feature>
<dbReference type="EMBL" id="JAPEVG010000147">
    <property type="protein sequence ID" value="KAJ8481030.1"/>
    <property type="molecule type" value="Genomic_DNA"/>
</dbReference>
<name>A0AAD7TSH4_9APHY</name>